<dbReference type="Proteomes" id="UP001497516">
    <property type="component" value="Chromosome 3"/>
</dbReference>
<proteinExistence type="predicted"/>
<feature type="region of interest" description="Disordered" evidence="1">
    <location>
        <begin position="54"/>
        <end position="114"/>
    </location>
</feature>
<sequence>MASTASTLLFWPRRCGAGNWDHHPPTRNLRTLWDAIIIAALMRLIPRALLPTATQDTKQASAPAGHSIGTLITPKSKPHSATGQVGPVSREAGCDTDDIDAGSDDIDASSDDID</sequence>
<evidence type="ECO:0000313" key="3">
    <source>
        <dbReference type="Proteomes" id="UP001497516"/>
    </source>
</evidence>
<protein>
    <submittedName>
        <fullName evidence="2">Uncharacterized protein</fullName>
    </submittedName>
</protein>
<evidence type="ECO:0000313" key="2">
    <source>
        <dbReference type="EMBL" id="CAL1375484.1"/>
    </source>
</evidence>
<dbReference type="EMBL" id="OZ034816">
    <property type="protein sequence ID" value="CAL1375484.1"/>
    <property type="molecule type" value="Genomic_DNA"/>
</dbReference>
<name>A0AAV2DPM3_9ROSI</name>
<evidence type="ECO:0000256" key="1">
    <source>
        <dbReference type="SAM" id="MobiDB-lite"/>
    </source>
</evidence>
<feature type="compositionally biased region" description="Acidic residues" evidence="1">
    <location>
        <begin position="94"/>
        <end position="114"/>
    </location>
</feature>
<organism evidence="2 3">
    <name type="scientific">Linum trigynum</name>
    <dbReference type="NCBI Taxonomy" id="586398"/>
    <lineage>
        <taxon>Eukaryota</taxon>
        <taxon>Viridiplantae</taxon>
        <taxon>Streptophyta</taxon>
        <taxon>Embryophyta</taxon>
        <taxon>Tracheophyta</taxon>
        <taxon>Spermatophyta</taxon>
        <taxon>Magnoliopsida</taxon>
        <taxon>eudicotyledons</taxon>
        <taxon>Gunneridae</taxon>
        <taxon>Pentapetalae</taxon>
        <taxon>rosids</taxon>
        <taxon>fabids</taxon>
        <taxon>Malpighiales</taxon>
        <taxon>Linaceae</taxon>
        <taxon>Linum</taxon>
    </lineage>
</organism>
<keyword evidence="3" id="KW-1185">Reference proteome</keyword>
<gene>
    <name evidence="2" type="ORF">LTRI10_LOCUS17277</name>
</gene>
<dbReference type="AlphaFoldDB" id="A0AAV2DPM3"/>
<reference evidence="2 3" key="1">
    <citation type="submission" date="2024-04" db="EMBL/GenBank/DDBJ databases">
        <authorList>
            <person name="Fracassetti M."/>
        </authorList>
    </citation>
    <scope>NUCLEOTIDE SEQUENCE [LARGE SCALE GENOMIC DNA]</scope>
</reference>
<accession>A0AAV2DPM3</accession>